<dbReference type="EMBL" id="JAIQCJ010002315">
    <property type="protein sequence ID" value="KAJ8777444.1"/>
    <property type="molecule type" value="Genomic_DNA"/>
</dbReference>
<name>A0AB34GDA2_ESCRO</name>
<comment type="caution">
    <text evidence="1">The sequence shown here is derived from an EMBL/GenBank/DDBJ whole genome shotgun (WGS) entry which is preliminary data.</text>
</comment>
<organism evidence="1 2">
    <name type="scientific">Eschrichtius robustus</name>
    <name type="common">California gray whale</name>
    <name type="synonym">Eschrichtius gibbosus</name>
    <dbReference type="NCBI Taxonomy" id="9764"/>
    <lineage>
        <taxon>Eukaryota</taxon>
        <taxon>Metazoa</taxon>
        <taxon>Chordata</taxon>
        <taxon>Craniata</taxon>
        <taxon>Vertebrata</taxon>
        <taxon>Euteleostomi</taxon>
        <taxon>Mammalia</taxon>
        <taxon>Eutheria</taxon>
        <taxon>Laurasiatheria</taxon>
        <taxon>Artiodactyla</taxon>
        <taxon>Whippomorpha</taxon>
        <taxon>Cetacea</taxon>
        <taxon>Mysticeti</taxon>
        <taxon>Eschrichtiidae</taxon>
        <taxon>Eschrichtius</taxon>
    </lineage>
</organism>
<reference evidence="1 2" key="1">
    <citation type="submission" date="2022-11" db="EMBL/GenBank/DDBJ databases">
        <title>Whole genome sequence of Eschrichtius robustus ER-17-0199.</title>
        <authorList>
            <person name="Bruniche-Olsen A."/>
            <person name="Black A.N."/>
            <person name="Fields C.J."/>
            <person name="Walden K."/>
            <person name="Dewoody J.A."/>
        </authorList>
    </citation>
    <scope>NUCLEOTIDE SEQUENCE [LARGE SCALE GENOMIC DNA]</scope>
    <source>
        <strain evidence="1">ER-17-0199</strain>
        <tissue evidence="1">Blubber</tissue>
    </source>
</reference>
<proteinExistence type="predicted"/>
<dbReference type="Proteomes" id="UP001159641">
    <property type="component" value="Unassembled WGS sequence"/>
</dbReference>
<accession>A0AB34GDA2</accession>
<evidence type="ECO:0000313" key="1">
    <source>
        <dbReference type="EMBL" id="KAJ8777444.1"/>
    </source>
</evidence>
<gene>
    <name evidence="1" type="ORF">J1605_014827</name>
</gene>
<keyword evidence="2" id="KW-1185">Reference proteome</keyword>
<protein>
    <submittedName>
        <fullName evidence="1">Uncharacterized protein</fullName>
    </submittedName>
</protein>
<evidence type="ECO:0000313" key="2">
    <source>
        <dbReference type="Proteomes" id="UP001159641"/>
    </source>
</evidence>
<sequence>MMRCKVPTLVVSISAIQQLPQAAWRPGLQPPPNLFRFLHEFPASPGSRPSPRTGVWRFKASVIKKPRKGAEDLVHFKVHISALDSPQLKEFFRGGEVTRSSEVSRDLHILPTSLIPIPPP</sequence>
<dbReference type="AlphaFoldDB" id="A0AB34GDA2"/>